<comment type="similarity">
    <text evidence="1">Belongs to the cytochrome P450 family.</text>
</comment>
<dbReference type="Proteomes" id="UP000582974">
    <property type="component" value="Unassembled WGS sequence"/>
</dbReference>
<proteinExistence type="inferred from homology"/>
<evidence type="ECO:0000256" key="5">
    <source>
        <dbReference type="ARBA" id="ARBA00023004"/>
    </source>
</evidence>
<evidence type="ECO:0000256" key="3">
    <source>
        <dbReference type="ARBA" id="ARBA00022723"/>
    </source>
</evidence>
<dbReference type="GO" id="GO:0016705">
    <property type="term" value="F:oxidoreductase activity, acting on paired donors, with incorporation or reduction of molecular oxygen"/>
    <property type="evidence" value="ECO:0007669"/>
    <property type="project" value="InterPro"/>
</dbReference>
<keyword evidence="5" id="KW-0408">Iron</keyword>
<accession>A0A838AC43</accession>
<keyword evidence="8" id="KW-1185">Reference proteome</keyword>
<protein>
    <submittedName>
        <fullName evidence="7">Cytochrome P450</fullName>
    </submittedName>
</protein>
<dbReference type="PANTHER" id="PTHR46696">
    <property type="entry name" value="P450, PUTATIVE (EUROFUNG)-RELATED"/>
    <property type="match status" value="1"/>
</dbReference>
<sequence>MLATSPKRPEDFKFASPEVNACPYPFYAAARSECPVYEIPGQKNTYLVSRYEDVQYAANTPELFSSHRPAFGAGDPEMEAIAEEGYPMVPAIVTNDPPEHTRFKRLVNRPFTLRSVKRQEPAMADRVDKLIDSFIDDRSVELMDQFAKPFPTHVIGDFLGVPEEDQKRYFQRWADDIADSVSLQITRERALECKRSLVEMQKYFAQLIEERKLNPGDDLISDMVTARSEDDNPLDVPEILELIRNFVAGGVESTASLIGSAMYHLLLNPQQLDSVYNDHSLIPQMLEEALRLEAPVQWNPRLIEREDVSLRSVQLPQNSRVMLGWAAANHDPEAFGDDADEFNIFRKDPHKHLSLGSGIHTCLGATLARSEGRIAFERLFTRLRDIKLAVPADEVTYVGAFTRRLDRLPLEFDIAA</sequence>
<dbReference type="PRINTS" id="PR00359">
    <property type="entry name" value="BP450"/>
</dbReference>
<evidence type="ECO:0000313" key="8">
    <source>
        <dbReference type="Proteomes" id="UP000582974"/>
    </source>
</evidence>
<dbReference type="AlphaFoldDB" id="A0A838AC43"/>
<dbReference type="PANTHER" id="PTHR46696:SF6">
    <property type="entry name" value="P450, PUTATIVE (EUROFUNG)-RELATED"/>
    <property type="match status" value="1"/>
</dbReference>
<keyword evidence="6" id="KW-0503">Monooxygenase</keyword>
<evidence type="ECO:0000256" key="4">
    <source>
        <dbReference type="ARBA" id="ARBA00023002"/>
    </source>
</evidence>
<evidence type="ECO:0000313" key="7">
    <source>
        <dbReference type="EMBL" id="MBA0126755.1"/>
    </source>
</evidence>
<dbReference type="Pfam" id="PF00067">
    <property type="entry name" value="p450"/>
    <property type="match status" value="1"/>
</dbReference>
<evidence type="ECO:0000256" key="2">
    <source>
        <dbReference type="ARBA" id="ARBA00022617"/>
    </source>
</evidence>
<dbReference type="GO" id="GO:0004497">
    <property type="term" value="F:monooxygenase activity"/>
    <property type="evidence" value="ECO:0007669"/>
    <property type="project" value="UniProtKB-KW"/>
</dbReference>
<keyword evidence="4" id="KW-0560">Oxidoreductase</keyword>
<dbReference type="InterPro" id="IPR036396">
    <property type="entry name" value="Cyt_P450_sf"/>
</dbReference>
<name>A0A838AC43_9PSEU</name>
<comment type="caution">
    <text evidence="7">The sequence shown here is derived from an EMBL/GenBank/DDBJ whole genome shotgun (WGS) entry which is preliminary data.</text>
</comment>
<dbReference type="FunFam" id="1.10.630.10:FF:000018">
    <property type="entry name" value="Cytochrome P450 monooxygenase"/>
    <property type="match status" value="1"/>
</dbReference>
<gene>
    <name evidence="7" type="ORF">H0B56_14490</name>
</gene>
<keyword evidence="2" id="KW-0349">Heme</keyword>
<keyword evidence="3" id="KW-0479">Metal-binding</keyword>
<organism evidence="7 8">
    <name type="scientific">Haloechinothrix aidingensis</name>
    <dbReference type="NCBI Taxonomy" id="2752311"/>
    <lineage>
        <taxon>Bacteria</taxon>
        <taxon>Bacillati</taxon>
        <taxon>Actinomycetota</taxon>
        <taxon>Actinomycetes</taxon>
        <taxon>Pseudonocardiales</taxon>
        <taxon>Pseudonocardiaceae</taxon>
        <taxon>Haloechinothrix</taxon>
    </lineage>
</organism>
<evidence type="ECO:0000256" key="6">
    <source>
        <dbReference type="ARBA" id="ARBA00023033"/>
    </source>
</evidence>
<dbReference type="EMBL" id="JACCKD010000005">
    <property type="protein sequence ID" value="MBA0126755.1"/>
    <property type="molecule type" value="Genomic_DNA"/>
</dbReference>
<dbReference type="GO" id="GO:0005506">
    <property type="term" value="F:iron ion binding"/>
    <property type="evidence" value="ECO:0007669"/>
    <property type="project" value="InterPro"/>
</dbReference>
<dbReference type="SUPFAM" id="SSF48264">
    <property type="entry name" value="Cytochrome P450"/>
    <property type="match status" value="1"/>
</dbReference>
<dbReference type="Gene3D" id="1.10.630.10">
    <property type="entry name" value="Cytochrome P450"/>
    <property type="match status" value="1"/>
</dbReference>
<reference evidence="7 8" key="1">
    <citation type="submission" date="2020-07" db="EMBL/GenBank/DDBJ databases">
        <title>Genome of Haloechinothrix sp.</title>
        <authorList>
            <person name="Tang S.-K."/>
            <person name="Yang L."/>
            <person name="Zhu W.-Y."/>
        </authorList>
    </citation>
    <scope>NUCLEOTIDE SEQUENCE [LARGE SCALE GENOMIC DNA]</scope>
    <source>
        <strain evidence="7 8">YIM 98757</strain>
    </source>
</reference>
<dbReference type="InterPro" id="IPR002397">
    <property type="entry name" value="Cyt_P450_B"/>
</dbReference>
<evidence type="ECO:0000256" key="1">
    <source>
        <dbReference type="ARBA" id="ARBA00010617"/>
    </source>
</evidence>
<dbReference type="GO" id="GO:0020037">
    <property type="term" value="F:heme binding"/>
    <property type="evidence" value="ECO:0007669"/>
    <property type="project" value="InterPro"/>
</dbReference>
<dbReference type="InterPro" id="IPR001128">
    <property type="entry name" value="Cyt_P450"/>
</dbReference>